<evidence type="ECO:0000256" key="12">
    <source>
        <dbReference type="ARBA" id="ARBA00023303"/>
    </source>
</evidence>
<evidence type="ECO:0000313" key="15">
    <source>
        <dbReference type="EMBL" id="CAD6193898.1"/>
    </source>
</evidence>
<keyword evidence="4 13" id="KW-0894">Sodium channel</keyword>
<evidence type="ECO:0000256" key="9">
    <source>
        <dbReference type="ARBA" id="ARBA00023136"/>
    </source>
</evidence>
<gene>
    <name evidence="15" type="ORF">CAUJ_LOCUS9817</name>
</gene>
<dbReference type="Proteomes" id="UP000835052">
    <property type="component" value="Unassembled WGS sequence"/>
</dbReference>
<keyword evidence="11 13" id="KW-0739">Sodium transport</keyword>
<keyword evidence="10" id="KW-0325">Glycoprotein</keyword>
<keyword evidence="16" id="KW-1185">Reference proteome</keyword>
<keyword evidence="6 14" id="KW-1133">Transmembrane helix</keyword>
<keyword evidence="7" id="KW-0915">Sodium</keyword>
<evidence type="ECO:0000256" key="11">
    <source>
        <dbReference type="ARBA" id="ARBA00023201"/>
    </source>
</evidence>
<keyword evidence="5 13" id="KW-0812">Transmembrane</keyword>
<dbReference type="GO" id="GO:0016020">
    <property type="term" value="C:membrane"/>
    <property type="evidence" value="ECO:0007669"/>
    <property type="project" value="UniProtKB-SubCell"/>
</dbReference>
<evidence type="ECO:0000256" key="14">
    <source>
        <dbReference type="SAM" id="Phobius"/>
    </source>
</evidence>
<dbReference type="InterPro" id="IPR001873">
    <property type="entry name" value="ENaC"/>
</dbReference>
<evidence type="ECO:0000256" key="7">
    <source>
        <dbReference type="ARBA" id="ARBA00023053"/>
    </source>
</evidence>
<evidence type="ECO:0000256" key="8">
    <source>
        <dbReference type="ARBA" id="ARBA00023065"/>
    </source>
</evidence>
<reference evidence="15" key="1">
    <citation type="submission" date="2020-10" db="EMBL/GenBank/DDBJ databases">
        <authorList>
            <person name="Kikuchi T."/>
        </authorList>
    </citation>
    <scope>NUCLEOTIDE SEQUENCE</scope>
    <source>
        <strain evidence="15">NKZ352</strain>
    </source>
</reference>
<evidence type="ECO:0000256" key="10">
    <source>
        <dbReference type="ARBA" id="ARBA00023180"/>
    </source>
</evidence>
<evidence type="ECO:0000256" key="4">
    <source>
        <dbReference type="ARBA" id="ARBA00022461"/>
    </source>
</evidence>
<keyword evidence="8 13" id="KW-0406">Ion transport</keyword>
<comment type="subcellular location">
    <subcellularLocation>
        <location evidence="1">Membrane</location>
        <topology evidence="1">Multi-pass membrane protein</topology>
    </subcellularLocation>
</comment>
<comment type="caution">
    <text evidence="15">The sequence shown here is derived from an EMBL/GenBank/DDBJ whole genome shotgun (WGS) entry which is preliminary data.</text>
</comment>
<name>A0A8S1HHK2_9PELO</name>
<keyword evidence="3 13" id="KW-0813">Transport</keyword>
<sequence length="503" mass="57811">MRPGTHGKLLERLIGFRFSQLTIGAHVDEKTCPEDCEDISFSSIVFGGKLVHSEILSLLPSDWEETKEKRLAKYQKALEVIPNDRIPVVRNVQQLALELQEFVSEATQIFDQKGDAPSSTVACMAPNGRSFEAFLNQINAQESFWERITAYVQRSLARELNSTTLCIGIRLDDDGSIDENFPSQVNTSLASLALLHLSEIENALQTPSFNYGLKMMRENTRKIVLTMALPLIRDMRDCVKKMYDNEERVGEIAQDCRLVGLRYSPFLDASLFYTTLNFQNFIFSNYFDEIRKITTRISQLRNRVKMVNWHNHNINLKEFESLYREGAKDHSEIEETLKLRKLIVADIAEAVEPLKKSLAAALEARGRFLSKAGMENNVSRIEPIRQSVQCLKEMIRKIPSLKKSRFIRGEWLSRLRSQVLLAQSYSATPQYDEVNLLHIKFYFAHFKQETIAQERSYNMFLLLAEIGGTIGLYVGATLLTVAETVVFFFERKTRNYLLKKNYV</sequence>
<evidence type="ECO:0000256" key="1">
    <source>
        <dbReference type="ARBA" id="ARBA00004141"/>
    </source>
</evidence>
<keyword evidence="9 14" id="KW-0472">Membrane</keyword>
<feature type="transmembrane region" description="Helical" evidence="14">
    <location>
        <begin position="459"/>
        <end position="489"/>
    </location>
</feature>
<dbReference type="GO" id="GO:0005272">
    <property type="term" value="F:sodium channel activity"/>
    <property type="evidence" value="ECO:0007669"/>
    <property type="project" value="UniProtKB-KW"/>
</dbReference>
<dbReference type="Gene3D" id="1.10.287.770">
    <property type="entry name" value="YojJ-like"/>
    <property type="match status" value="1"/>
</dbReference>
<dbReference type="EMBL" id="CAJGYM010000039">
    <property type="protein sequence ID" value="CAD6193898.1"/>
    <property type="molecule type" value="Genomic_DNA"/>
</dbReference>
<keyword evidence="12 13" id="KW-0407">Ion channel</keyword>
<dbReference type="Pfam" id="PF00858">
    <property type="entry name" value="ASC"/>
    <property type="match status" value="1"/>
</dbReference>
<accession>A0A8S1HHK2</accession>
<protein>
    <submittedName>
        <fullName evidence="15">Uncharacterized protein</fullName>
    </submittedName>
</protein>
<evidence type="ECO:0000256" key="13">
    <source>
        <dbReference type="RuleBase" id="RU000679"/>
    </source>
</evidence>
<evidence type="ECO:0000256" key="6">
    <source>
        <dbReference type="ARBA" id="ARBA00022989"/>
    </source>
</evidence>
<organism evidence="15 16">
    <name type="scientific">Caenorhabditis auriculariae</name>
    <dbReference type="NCBI Taxonomy" id="2777116"/>
    <lineage>
        <taxon>Eukaryota</taxon>
        <taxon>Metazoa</taxon>
        <taxon>Ecdysozoa</taxon>
        <taxon>Nematoda</taxon>
        <taxon>Chromadorea</taxon>
        <taxon>Rhabditida</taxon>
        <taxon>Rhabditina</taxon>
        <taxon>Rhabditomorpha</taxon>
        <taxon>Rhabditoidea</taxon>
        <taxon>Rhabditidae</taxon>
        <taxon>Peloderinae</taxon>
        <taxon>Caenorhabditis</taxon>
    </lineage>
</organism>
<dbReference type="AlphaFoldDB" id="A0A8S1HHK2"/>
<dbReference type="OrthoDB" id="5874059at2759"/>
<evidence type="ECO:0000256" key="5">
    <source>
        <dbReference type="ARBA" id="ARBA00022692"/>
    </source>
</evidence>
<proteinExistence type="inferred from homology"/>
<evidence type="ECO:0000256" key="3">
    <source>
        <dbReference type="ARBA" id="ARBA00022448"/>
    </source>
</evidence>
<evidence type="ECO:0000256" key="2">
    <source>
        <dbReference type="ARBA" id="ARBA00007193"/>
    </source>
</evidence>
<comment type="similarity">
    <text evidence="2 13">Belongs to the amiloride-sensitive sodium channel (TC 1.A.6) family.</text>
</comment>
<evidence type="ECO:0000313" key="16">
    <source>
        <dbReference type="Proteomes" id="UP000835052"/>
    </source>
</evidence>